<keyword evidence="2" id="KW-1185">Reference proteome</keyword>
<dbReference type="PANTHER" id="PTHR38471:SF2">
    <property type="entry name" value="FOUR HELIX BUNDLE PROTEIN"/>
    <property type="match status" value="1"/>
</dbReference>
<accession>A0A2A2AJS3</accession>
<dbReference type="SUPFAM" id="SSF158446">
    <property type="entry name" value="IVS-encoded protein-like"/>
    <property type="match status" value="1"/>
</dbReference>
<dbReference type="Pfam" id="PF05635">
    <property type="entry name" value="23S_rRNA_IVP"/>
    <property type="match status" value="1"/>
</dbReference>
<dbReference type="InterPro" id="IPR012657">
    <property type="entry name" value="23S_rRNA-intervening_sequence"/>
</dbReference>
<dbReference type="PANTHER" id="PTHR38471">
    <property type="entry name" value="FOUR HELIX BUNDLE PROTEIN"/>
    <property type="match status" value="1"/>
</dbReference>
<dbReference type="InterPro" id="IPR036583">
    <property type="entry name" value="23S_rRNA_IVS_sf"/>
</dbReference>
<gene>
    <name evidence="1" type="ORF">CK625_04300</name>
</gene>
<organism evidence="1 2">
    <name type="scientific">Vandammella animalimorsus</name>
    <dbReference type="NCBI Taxonomy" id="2029117"/>
    <lineage>
        <taxon>Bacteria</taxon>
        <taxon>Pseudomonadati</taxon>
        <taxon>Pseudomonadota</taxon>
        <taxon>Betaproteobacteria</taxon>
        <taxon>Burkholderiales</taxon>
        <taxon>Comamonadaceae</taxon>
        <taxon>Vandammella</taxon>
    </lineage>
</organism>
<reference evidence="1 2" key="1">
    <citation type="submission" date="2017-08" db="EMBL/GenBank/DDBJ databases">
        <title>WGS of Clinical strains of the CDC Group NO-1 linked to zoonotic infections in humans.</title>
        <authorList>
            <person name="Bernier A.-M."/>
            <person name="Bernard K."/>
        </authorList>
    </citation>
    <scope>NUCLEOTIDE SEQUENCE [LARGE SCALE GENOMIC DNA]</scope>
    <source>
        <strain evidence="1 2">NML00-0135</strain>
    </source>
</reference>
<sequence>MIAWQVSFELAKRIYWATENYPPSEHYGLRAQMRRAGVSIASNLAEGAGRSTKKDFSSFVTIARGSLNELQTQTLLSVELGYLAQADAAQLQALIDRLYGLLNGLRSSLNAER</sequence>
<evidence type="ECO:0008006" key="3">
    <source>
        <dbReference type="Google" id="ProtNLM"/>
    </source>
</evidence>
<evidence type="ECO:0000313" key="1">
    <source>
        <dbReference type="EMBL" id="PAT38825.1"/>
    </source>
</evidence>
<evidence type="ECO:0000313" key="2">
    <source>
        <dbReference type="Proteomes" id="UP000218054"/>
    </source>
</evidence>
<dbReference type="Gene3D" id="1.20.1440.60">
    <property type="entry name" value="23S rRNA-intervening sequence"/>
    <property type="match status" value="1"/>
</dbReference>
<dbReference type="EMBL" id="NSJB01000001">
    <property type="protein sequence ID" value="PAT38825.1"/>
    <property type="molecule type" value="Genomic_DNA"/>
</dbReference>
<protein>
    <recommendedName>
        <fullName evidence="3">Four helix bundle protein</fullName>
    </recommendedName>
</protein>
<proteinExistence type="predicted"/>
<dbReference type="CDD" id="cd16377">
    <property type="entry name" value="23S_rRNA_IVP_like"/>
    <property type="match status" value="1"/>
</dbReference>
<name>A0A2A2AJS3_9BURK</name>
<comment type="caution">
    <text evidence="1">The sequence shown here is derived from an EMBL/GenBank/DDBJ whole genome shotgun (WGS) entry which is preliminary data.</text>
</comment>
<dbReference type="AlphaFoldDB" id="A0A2A2AJS3"/>
<dbReference type="NCBIfam" id="TIGR02436">
    <property type="entry name" value="four helix bundle protein"/>
    <property type="match status" value="1"/>
</dbReference>
<dbReference type="Proteomes" id="UP000218054">
    <property type="component" value="Unassembled WGS sequence"/>
</dbReference>